<sequence length="89" mass="10301">MQFLNPNSDVQWQSYKALELIPDVIQNSPTTGSRFTFGLGWAWALLLTLLADELVEEQTVEYLDRCWSHDESEEPSPSKTLQRLWALMN</sequence>
<accession>A0A8J7Z8C7</accession>
<evidence type="ECO:0000313" key="1">
    <source>
        <dbReference type="EMBL" id="NDJ17340.1"/>
    </source>
</evidence>
<dbReference type="RefSeq" id="WP_162422863.1">
    <property type="nucleotide sequence ID" value="NZ_WVIE01000008.1"/>
</dbReference>
<evidence type="ECO:0000313" key="2">
    <source>
        <dbReference type="Proteomes" id="UP000646053"/>
    </source>
</evidence>
<dbReference type="AlphaFoldDB" id="A0A8J7Z8C7"/>
<organism evidence="1 2">
    <name type="scientific">Myxacorys almedinensis A</name>
    <dbReference type="NCBI Taxonomy" id="2690445"/>
    <lineage>
        <taxon>Bacteria</taxon>
        <taxon>Bacillati</taxon>
        <taxon>Cyanobacteriota</taxon>
        <taxon>Cyanophyceae</taxon>
        <taxon>Leptolyngbyales</taxon>
        <taxon>Leptolyngbyaceae</taxon>
        <taxon>Myxacorys</taxon>
        <taxon>Myxacorys almedinensis</taxon>
    </lineage>
</organism>
<dbReference type="Proteomes" id="UP000646053">
    <property type="component" value="Unassembled WGS sequence"/>
</dbReference>
<reference evidence="1" key="1">
    <citation type="submission" date="2019-12" db="EMBL/GenBank/DDBJ databases">
        <title>High-Quality draft genome sequences of three cyanobacteria isolated from the limestone walls of the Old Cathedral of Coimbra.</title>
        <authorList>
            <person name="Tiago I."/>
            <person name="Soares F."/>
            <person name="Portugal A."/>
        </authorList>
    </citation>
    <scope>NUCLEOTIDE SEQUENCE</scope>
    <source>
        <strain evidence="1">A</strain>
    </source>
</reference>
<name>A0A8J7Z8C7_9CYAN</name>
<protein>
    <submittedName>
        <fullName evidence="1">Uncharacterized protein</fullName>
    </submittedName>
</protein>
<dbReference type="EMBL" id="WVIE01000008">
    <property type="protein sequence ID" value="NDJ17340.1"/>
    <property type="molecule type" value="Genomic_DNA"/>
</dbReference>
<keyword evidence="2" id="KW-1185">Reference proteome</keyword>
<gene>
    <name evidence="1" type="ORF">GS601_08555</name>
</gene>
<comment type="caution">
    <text evidence="1">The sequence shown here is derived from an EMBL/GenBank/DDBJ whole genome shotgun (WGS) entry which is preliminary data.</text>
</comment>
<proteinExistence type="predicted"/>